<dbReference type="Pfam" id="PF13469">
    <property type="entry name" value="Sulfotransfer_3"/>
    <property type="match status" value="1"/>
</dbReference>
<gene>
    <name evidence="1" type="ORF">HPB51_024774</name>
</gene>
<dbReference type="EMBL" id="JABSTU010000011">
    <property type="protein sequence ID" value="KAH8010099.1"/>
    <property type="molecule type" value="Genomic_DNA"/>
</dbReference>
<dbReference type="GO" id="GO:0006790">
    <property type="term" value="P:sulfur compound metabolic process"/>
    <property type="evidence" value="ECO:0007669"/>
    <property type="project" value="TreeGrafter"/>
</dbReference>
<comment type="caution">
    <text evidence="1">The sequence shown here is derived from an EMBL/GenBank/DDBJ whole genome shotgun (WGS) entry which is preliminary data.</text>
</comment>
<reference evidence="1" key="1">
    <citation type="journal article" date="2020" name="Cell">
        <title>Large-Scale Comparative Analyses of Tick Genomes Elucidate Their Genetic Diversity and Vector Capacities.</title>
        <authorList>
            <consortium name="Tick Genome and Microbiome Consortium (TIGMIC)"/>
            <person name="Jia N."/>
            <person name="Wang J."/>
            <person name="Shi W."/>
            <person name="Du L."/>
            <person name="Sun Y."/>
            <person name="Zhan W."/>
            <person name="Jiang J.F."/>
            <person name="Wang Q."/>
            <person name="Zhang B."/>
            <person name="Ji P."/>
            <person name="Bell-Sakyi L."/>
            <person name="Cui X.M."/>
            <person name="Yuan T.T."/>
            <person name="Jiang B.G."/>
            <person name="Yang W.F."/>
            <person name="Lam T.T."/>
            <person name="Chang Q.C."/>
            <person name="Ding S.J."/>
            <person name="Wang X.J."/>
            <person name="Zhu J.G."/>
            <person name="Ruan X.D."/>
            <person name="Zhao L."/>
            <person name="Wei J.T."/>
            <person name="Ye R.Z."/>
            <person name="Que T.C."/>
            <person name="Du C.H."/>
            <person name="Zhou Y.H."/>
            <person name="Cheng J.X."/>
            <person name="Dai P.F."/>
            <person name="Guo W.B."/>
            <person name="Han X.H."/>
            <person name="Huang E.J."/>
            <person name="Li L.F."/>
            <person name="Wei W."/>
            <person name="Gao Y.C."/>
            <person name="Liu J.Z."/>
            <person name="Shao H.Z."/>
            <person name="Wang X."/>
            <person name="Wang C.C."/>
            <person name="Yang T.C."/>
            <person name="Huo Q.B."/>
            <person name="Li W."/>
            <person name="Chen H.Y."/>
            <person name="Chen S.E."/>
            <person name="Zhou L.G."/>
            <person name="Ni X.B."/>
            <person name="Tian J.H."/>
            <person name="Sheng Y."/>
            <person name="Liu T."/>
            <person name="Pan Y.S."/>
            <person name="Xia L.Y."/>
            <person name="Li J."/>
            <person name="Zhao F."/>
            <person name="Cao W.C."/>
        </authorList>
    </citation>
    <scope>NUCLEOTIDE SEQUENCE</scope>
    <source>
        <strain evidence="1">Rmic-2018</strain>
    </source>
</reference>
<name>A0A9J6D7S5_RHIMP</name>
<dbReference type="SUPFAM" id="SSF52540">
    <property type="entry name" value="P-loop containing nucleoside triphosphate hydrolases"/>
    <property type="match status" value="1"/>
</dbReference>
<protein>
    <submittedName>
        <fullName evidence="1">Uncharacterized protein</fullName>
    </submittedName>
</protein>
<dbReference type="PANTHER" id="PTHR10704">
    <property type="entry name" value="CARBOHYDRATE SULFOTRANSFERASE"/>
    <property type="match status" value="1"/>
</dbReference>
<proteinExistence type="predicted"/>
<accession>A0A9J6D7S5</accession>
<dbReference type="PANTHER" id="PTHR10704:SF44">
    <property type="entry name" value="LD35051P-RELATED"/>
    <property type="match status" value="1"/>
</dbReference>
<dbReference type="GO" id="GO:0001517">
    <property type="term" value="F:N-acetylglucosamine 6-O-sulfotransferase activity"/>
    <property type="evidence" value="ECO:0007669"/>
    <property type="project" value="TreeGrafter"/>
</dbReference>
<organism evidence="1 2">
    <name type="scientific">Rhipicephalus microplus</name>
    <name type="common">Cattle tick</name>
    <name type="synonym">Boophilus microplus</name>
    <dbReference type="NCBI Taxonomy" id="6941"/>
    <lineage>
        <taxon>Eukaryota</taxon>
        <taxon>Metazoa</taxon>
        <taxon>Ecdysozoa</taxon>
        <taxon>Arthropoda</taxon>
        <taxon>Chelicerata</taxon>
        <taxon>Arachnida</taxon>
        <taxon>Acari</taxon>
        <taxon>Parasitiformes</taxon>
        <taxon>Ixodida</taxon>
        <taxon>Ixodoidea</taxon>
        <taxon>Ixodidae</taxon>
        <taxon>Rhipicephalinae</taxon>
        <taxon>Rhipicephalus</taxon>
        <taxon>Boophilus</taxon>
    </lineage>
</organism>
<dbReference type="InterPro" id="IPR027417">
    <property type="entry name" value="P-loop_NTPase"/>
</dbReference>
<dbReference type="VEuPathDB" id="VectorBase:LOC119178418"/>
<keyword evidence="2" id="KW-1185">Reference proteome</keyword>
<dbReference type="Proteomes" id="UP000821866">
    <property type="component" value="Chromosome 9"/>
</dbReference>
<evidence type="ECO:0000313" key="2">
    <source>
        <dbReference type="Proteomes" id="UP000821866"/>
    </source>
</evidence>
<dbReference type="GO" id="GO:0006044">
    <property type="term" value="P:N-acetylglucosamine metabolic process"/>
    <property type="evidence" value="ECO:0007669"/>
    <property type="project" value="TreeGrafter"/>
</dbReference>
<dbReference type="Gene3D" id="3.40.50.300">
    <property type="entry name" value="P-loop containing nucleotide triphosphate hydrolases"/>
    <property type="match status" value="1"/>
</dbReference>
<sequence>MSPSGACSDSSLEVPLPAAFESALKKYAIVPSADVKVVVIIAYYRSGSTFFGELLSSAPRTFFHFEPLMMFTVSGGIRPGRECHAFQLLDGLVRCHFDPLYTVWLENNPYYKYNHFLADTCERGQSCSSPSHLSAMCSRAATQVFKFTRLRATQVASWIEKNRNIAETIRVVHLVRDPRAIYSSRRGLRWCTDYEYCGSASALCDQMRSDLNAFVEISQKMQKDRTYQIRFEDLTTDPVNETQRLFEWLGLDFAPSVTKYLEEHTSATAADIRDAHSTRRNTRLVAHSWRSKLLPRTIREVEVACRDVLQRLGYEESSTSVDDVNT</sequence>
<reference evidence="1" key="2">
    <citation type="submission" date="2021-09" db="EMBL/GenBank/DDBJ databases">
        <authorList>
            <person name="Jia N."/>
            <person name="Wang J."/>
            <person name="Shi W."/>
            <person name="Du L."/>
            <person name="Sun Y."/>
            <person name="Zhan W."/>
            <person name="Jiang J."/>
            <person name="Wang Q."/>
            <person name="Zhang B."/>
            <person name="Ji P."/>
            <person name="Sakyi L.B."/>
            <person name="Cui X."/>
            <person name="Yuan T."/>
            <person name="Jiang B."/>
            <person name="Yang W."/>
            <person name="Lam T.T.-Y."/>
            <person name="Chang Q."/>
            <person name="Ding S."/>
            <person name="Wang X."/>
            <person name="Zhu J."/>
            <person name="Ruan X."/>
            <person name="Zhao L."/>
            <person name="Wei J."/>
            <person name="Que T."/>
            <person name="Du C."/>
            <person name="Cheng J."/>
            <person name="Dai P."/>
            <person name="Han X."/>
            <person name="Huang E."/>
            <person name="Gao Y."/>
            <person name="Liu J."/>
            <person name="Shao H."/>
            <person name="Ye R."/>
            <person name="Li L."/>
            <person name="Wei W."/>
            <person name="Wang X."/>
            <person name="Wang C."/>
            <person name="Huo Q."/>
            <person name="Li W."/>
            <person name="Guo W."/>
            <person name="Chen H."/>
            <person name="Chen S."/>
            <person name="Zhou L."/>
            <person name="Zhou L."/>
            <person name="Ni X."/>
            <person name="Tian J."/>
            <person name="Zhou Y."/>
            <person name="Sheng Y."/>
            <person name="Liu T."/>
            <person name="Pan Y."/>
            <person name="Xia L."/>
            <person name="Li J."/>
            <person name="Zhao F."/>
            <person name="Cao W."/>
        </authorList>
    </citation>
    <scope>NUCLEOTIDE SEQUENCE</scope>
    <source>
        <strain evidence="1">Rmic-2018</strain>
        <tissue evidence="1">Larvae</tissue>
    </source>
</reference>
<dbReference type="AlphaFoldDB" id="A0A9J6D7S5"/>
<dbReference type="InterPro" id="IPR051135">
    <property type="entry name" value="Gal/GlcNAc/GalNAc_ST"/>
</dbReference>
<evidence type="ECO:0000313" key="1">
    <source>
        <dbReference type="EMBL" id="KAH8010099.1"/>
    </source>
</evidence>